<dbReference type="AlphaFoldDB" id="A0AAW2L2X3"/>
<dbReference type="PANTHER" id="PTHR48258:SF3">
    <property type="entry name" value="FK506-BINDING PROTEIN 4-LIKE ISOFORM X1"/>
    <property type="match status" value="1"/>
</dbReference>
<reference evidence="2" key="1">
    <citation type="submission" date="2020-06" db="EMBL/GenBank/DDBJ databases">
        <authorList>
            <person name="Li T."/>
            <person name="Hu X."/>
            <person name="Zhang T."/>
            <person name="Song X."/>
            <person name="Zhang H."/>
            <person name="Dai N."/>
            <person name="Sheng W."/>
            <person name="Hou X."/>
            <person name="Wei L."/>
        </authorList>
    </citation>
    <scope>NUCLEOTIDE SEQUENCE</scope>
    <source>
        <strain evidence="2">G02</strain>
        <tissue evidence="2">Leaf</tissue>
    </source>
</reference>
<evidence type="ECO:0000259" key="1">
    <source>
        <dbReference type="Pfam" id="PF13952"/>
    </source>
</evidence>
<accession>A0AAW2L2X3</accession>
<dbReference type="EMBL" id="JACGWJ010000026">
    <property type="protein sequence ID" value="KAL0312954.1"/>
    <property type="molecule type" value="Genomic_DNA"/>
</dbReference>
<name>A0AAW2L2X3_SESRA</name>
<comment type="caution">
    <text evidence="2">The sequence shown here is derived from an EMBL/GenBank/DDBJ whole genome shotgun (WGS) entry which is preliminary data.</text>
</comment>
<protein>
    <recommendedName>
        <fullName evidence="1">DUF4216 domain-containing protein</fullName>
    </recommendedName>
</protein>
<sequence length="353" mass="41510">MKIICNQSKLEVNENRPNVMPKTVYILTREHKRRTCGWITHLKFPDGYASNLARCIDMKELKLHGMKSHDYHVFMQKLIPIAFCEILPESVWNALTKRAWEDLYNTGGYIHFRGSLKMDRPSRNDDLAMNDTRIQQSIFNYPGQASGASKKSMNMHVNRSFLDKLYEHYQSEDPIIEELVSTQLKDWFKRRVKDEINYTDNELLKLHYWGAMAEVHPRYHLVDVNFKKVYQKNEPFILTQQAVQVYYSEYPSMKRDKVEWLADCKIKTRRVIDDSHWTEVAFQQEETIPTPQVLTNNHNYELHDPNSIQLVVDPNQQGTGTSQVANGESDDDTTKIALRRITRLKKTIIMIKI</sequence>
<organism evidence="2">
    <name type="scientific">Sesamum radiatum</name>
    <name type="common">Black benniseed</name>
    <dbReference type="NCBI Taxonomy" id="300843"/>
    <lineage>
        <taxon>Eukaryota</taxon>
        <taxon>Viridiplantae</taxon>
        <taxon>Streptophyta</taxon>
        <taxon>Embryophyta</taxon>
        <taxon>Tracheophyta</taxon>
        <taxon>Spermatophyta</taxon>
        <taxon>Magnoliopsida</taxon>
        <taxon>eudicotyledons</taxon>
        <taxon>Gunneridae</taxon>
        <taxon>Pentapetalae</taxon>
        <taxon>asterids</taxon>
        <taxon>lamiids</taxon>
        <taxon>Lamiales</taxon>
        <taxon>Pedaliaceae</taxon>
        <taxon>Sesamum</taxon>
    </lineage>
</organism>
<proteinExistence type="predicted"/>
<dbReference type="InterPro" id="IPR025312">
    <property type="entry name" value="DUF4216"/>
</dbReference>
<dbReference type="PANTHER" id="PTHR48258">
    <property type="entry name" value="DUF4218 DOMAIN-CONTAINING PROTEIN-RELATED"/>
    <property type="match status" value="1"/>
</dbReference>
<evidence type="ECO:0000313" key="2">
    <source>
        <dbReference type="EMBL" id="KAL0312954.1"/>
    </source>
</evidence>
<gene>
    <name evidence="2" type="ORF">Sradi_5694700</name>
</gene>
<reference evidence="2" key="2">
    <citation type="journal article" date="2024" name="Plant">
        <title>Genomic evolution and insights into agronomic trait innovations of Sesamum species.</title>
        <authorList>
            <person name="Miao H."/>
            <person name="Wang L."/>
            <person name="Qu L."/>
            <person name="Liu H."/>
            <person name="Sun Y."/>
            <person name="Le M."/>
            <person name="Wang Q."/>
            <person name="Wei S."/>
            <person name="Zheng Y."/>
            <person name="Lin W."/>
            <person name="Duan Y."/>
            <person name="Cao H."/>
            <person name="Xiong S."/>
            <person name="Wang X."/>
            <person name="Wei L."/>
            <person name="Li C."/>
            <person name="Ma Q."/>
            <person name="Ju M."/>
            <person name="Zhao R."/>
            <person name="Li G."/>
            <person name="Mu C."/>
            <person name="Tian Q."/>
            <person name="Mei H."/>
            <person name="Zhang T."/>
            <person name="Gao T."/>
            <person name="Zhang H."/>
        </authorList>
    </citation>
    <scope>NUCLEOTIDE SEQUENCE</scope>
    <source>
        <strain evidence="2">G02</strain>
    </source>
</reference>
<dbReference type="Pfam" id="PF13952">
    <property type="entry name" value="DUF4216"/>
    <property type="match status" value="1"/>
</dbReference>
<feature type="domain" description="DUF4216" evidence="1">
    <location>
        <begin position="218"/>
        <end position="255"/>
    </location>
</feature>